<dbReference type="CDD" id="cd05398">
    <property type="entry name" value="NT_ClassII-CCAase"/>
    <property type="match status" value="1"/>
</dbReference>
<dbReference type="Pfam" id="PF12627">
    <property type="entry name" value="PolyA_pol_RNAbd"/>
    <property type="match status" value="1"/>
</dbReference>
<comment type="similarity">
    <text evidence="11">Belongs to the tRNA nucleotidyltransferase/poly(A) polymerase family.</text>
</comment>
<accession>A0A4R0MKK8</accession>
<dbReference type="RefSeq" id="WP_131555631.1">
    <property type="nucleotide sequence ID" value="NZ_SJSK01000008.1"/>
</dbReference>
<keyword evidence="9" id="KW-0460">Magnesium</keyword>
<dbReference type="NCBIfam" id="TIGR00277">
    <property type="entry name" value="HDIG"/>
    <property type="match status" value="1"/>
</dbReference>
<keyword evidence="2 11" id="KW-0808">Transferase</keyword>
<keyword evidence="5" id="KW-0479">Metal-binding</keyword>
<comment type="cofactor">
    <cofactor evidence="1">
        <name>Mg(2+)</name>
        <dbReference type="ChEBI" id="CHEBI:18420"/>
    </cofactor>
</comment>
<dbReference type="GO" id="GO:0008033">
    <property type="term" value="P:tRNA processing"/>
    <property type="evidence" value="ECO:0007669"/>
    <property type="project" value="UniProtKB-KW"/>
</dbReference>
<reference evidence="15 16" key="1">
    <citation type="submission" date="2019-02" db="EMBL/GenBank/DDBJ databases">
        <title>Pedobacter sp. RP-1-13 sp. nov., isolated from Arctic soil.</title>
        <authorList>
            <person name="Dahal R.H."/>
        </authorList>
    </citation>
    <scope>NUCLEOTIDE SEQUENCE [LARGE SCALE GENOMIC DNA]</scope>
    <source>
        <strain evidence="15 16">RP-1-13</strain>
    </source>
</reference>
<dbReference type="AlphaFoldDB" id="A0A4R0MKK8"/>
<dbReference type="GO" id="GO:0042245">
    <property type="term" value="P:RNA repair"/>
    <property type="evidence" value="ECO:0007669"/>
    <property type="project" value="UniProtKB-KW"/>
</dbReference>
<dbReference type="GO" id="GO:0003723">
    <property type="term" value="F:RNA binding"/>
    <property type="evidence" value="ECO:0007669"/>
    <property type="project" value="UniProtKB-KW"/>
</dbReference>
<evidence type="ECO:0000259" key="13">
    <source>
        <dbReference type="Pfam" id="PF01966"/>
    </source>
</evidence>
<evidence type="ECO:0000256" key="4">
    <source>
        <dbReference type="ARBA" id="ARBA00022695"/>
    </source>
</evidence>
<dbReference type="Proteomes" id="UP000292884">
    <property type="component" value="Unassembled WGS sequence"/>
</dbReference>
<evidence type="ECO:0000256" key="6">
    <source>
        <dbReference type="ARBA" id="ARBA00022741"/>
    </source>
</evidence>
<keyword evidence="7" id="KW-0692">RNA repair</keyword>
<dbReference type="GO" id="GO:0005524">
    <property type="term" value="F:ATP binding"/>
    <property type="evidence" value="ECO:0007669"/>
    <property type="project" value="UniProtKB-KW"/>
</dbReference>
<dbReference type="GO" id="GO:0016779">
    <property type="term" value="F:nucleotidyltransferase activity"/>
    <property type="evidence" value="ECO:0007669"/>
    <property type="project" value="UniProtKB-KW"/>
</dbReference>
<evidence type="ECO:0000256" key="1">
    <source>
        <dbReference type="ARBA" id="ARBA00001946"/>
    </source>
</evidence>
<evidence type="ECO:0000259" key="14">
    <source>
        <dbReference type="Pfam" id="PF12627"/>
    </source>
</evidence>
<dbReference type="InterPro" id="IPR006675">
    <property type="entry name" value="HDIG_dom"/>
</dbReference>
<organism evidence="15 16">
    <name type="scientific">Pedobacter frigiditerrae</name>
    <dbReference type="NCBI Taxonomy" id="2530452"/>
    <lineage>
        <taxon>Bacteria</taxon>
        <taxon>Pseudomonadati</taxon>
        <taxon>Bacteroidota</taxon>
        <taxon>Sphingobacteriia</taxon>
        <taxon>Sphingobacteriales</taxon>
        <taxon>Sphingobacteriaceae</taxon>
        <taxon>Pedobacter</taxon>
    </lineage>
</organism>
<evidence type="ECO:0000256" key="10">
    <source>
        <dbReference type="ARBA" id="ARBA00022884"/>
    </source>
</evidence>
<keyword evidence="16" id="KW-1185">Reference proteome</keyword>
<dbReference type="GO" id="GO:0046872">
    <property type="term" value="F:metal ion binding"/>
    <property type="evidence" value="ECO:0007669"/>
    <property type="project" value="UniProtKB-KW"/>
</dbReference>
<dbReference type="CDD" id="cd00077">
    <property type="entry name" value="HDc"/>
    <property type="match status" value="1"/>
</dbReference>
<evidence type="ECO:0000313" key="15">
    <source>
        <dbReference type="EMBL" id="TCC87013.1"/>
    </source>
</evidence>
<dbReference type="OrthoDB" id="9805698at2"/>
<protein>
    <submittedName>
        <fullName evidence="15">HD domain-containing protein</fullName>
    </submittedName>
</protein>
<dbReference type="InterPro" id="IPR002646">
    <property type="entry name" value="PolA_pol_head_dom"/>
</dbReference>
<keyword evidence="3" id="KW-0819">tRNA processing</keyword>
<evidence type="ECO:0000256" key="11">
    <source>
        <dbReference type="RuleBase" id="RU003953"/>
    </source>
</evidence>
<evidence type="ECO:0000256" key="3">
    <source>
        <dbReference type="ARBA" id="ARBA00022694"/>
    </source>
</evidence>
<dbReference type="InterPro" id="IPR032828">
    <property type="entry name" value="PolyA_RNA-bd"/>
</dbReference>
<dbReference type="InterPro" id="IPR006674">
    <property type="entry name" value="HD_domain"/>
</dbReference>
<evidence type="ECO:0000259" key="12">
    <source>
        <dbReference type="Pfam" id="PF01743"/>
    </source>
</evidence>
<feature type="domain" description="Poly A polymerase head" evidence="12">
    <location>
        <begin position="24"/>
        <end position="150"/>
    </location>
</feature>
<dbReference type="PANTHER" id="PTHR47545:SF1">
    <property type="entry name" value="MULTIFUNCTIONAL CCA PROTEIN"/>
    <property type="match status" value="1"/>
</dbReference>
<evidence type="ECO:0000313" key="16">
    <source>
        <dbReference type="Proteomes" id="UP000292884"/>
    </source>
</evidence>
<gene>
    <name evidence="15" type="ORF">EZ428_22685</name>
</gene>
<keyword evidence="6" id="KW-0547">Nucleotide-binding</keyword>
<dbReference type="SUPFAM" id="SSF81301">
    <property type="entry name" value="Nucleotidyltransferase"/>
    <property type="match status" value="1"/>
</dbReference>
<evidence type="ECO:0000256" key="2">
    <source>
        <dbReference type="ARBA" id="ARBA00022679"/>
    </source>
</evidence>
<dbReference type="Gene3D" id="1.10.3090.10">
    <property type="entry name" value="cca-adding enzyme, domain 2"/>
    <property type="match status" value="1"/>
</dbReference>
<sequence length="468" mass="53465">MQQHLSNPIFKVLANIAEQTKTEAYVIGGFVRDLFLNRPSKDIDIVILGNGIDFAEKVGQQLKTKVAVFKNFGTAMLKYNDLEIEFVGARKESYRSDSRKPIVENGTLEDDQLRRDFTINALAISLNASNYGSLVDPFNGLADLENKFIRTPLDPKITFSDDPLRMMRAIRFATQLNFQIDDNAIQAIKTQNERISIVSKERITDELNKIILAKTPSIGFKHLFDTGLLHLIFPQMANLYGVDIIKGKGHKDNFYHTLQVLDNICETTDDLWLRWAAILHDIAKPATKRFEEGHGWTFHGHEDKGARMVPQIFAQLKLPLNEKMKYVQKLVQLHLRPIVLAQEKVTDSAVRRLLFEAGEEIESLMALCNADVTTKNEYKIKKYRNNFELVKQKLKDVEERDQLRNWQPPISGNDIMQTFGLDAGREVGLLKNAIREAILEGEITNSYEEAFNFMLEKAKQLGLNQVTK</sequence>
<dbReference type="InterPro" id="IPR050124">
    <property type="entry name" value="tRNA_CCA-adding_enzyme"/>
</dbReference>
<evidence type="ECO:0000256" key="9">
    <source>
        <dbReference type="ARBA" id="ARBA00022842"/>
    </source>
</evidence>
<name>A0A4R0MKK8_9SPHI</name>
<proteinExistence type="inferred from homology"/>
<comment type="caution">
    <text evidence="15">The sequence shown here is derived from an EMBL/GenBank/DDBJ whole genome shotgun (WGS) entry which is preliminary data.</text>
</comment>
<dbReference type="PANTHER" id="PTHR47545">
    <property type="entry name" value="MULTIFUNCTIONAL CCA PROTEIN"/>
    <property type="match status" value="1"/>
</dbReference>
<dbReference type="InterPro" id="IPR003607">
    <property type="entry name" value="HD/PDEase_dom"/>
</dbReference>
<dbReference type="Pfam" id="PF01966">
    <property type="entry name" value="HD"/>
    <property type="match status" value="1"/>
</dbReference>
<dbReference type="Gene3D" id="1.10.246.80">
    <property type="match status" value="1"/>
</dbReference>
<evidence type="ECO:0000256" key="5">
    <source>
        <dbReference type="ARBA" id="ARBA00022723"/>
    </source>
</evidence>
<dbReference type="FunFam" id="3.30.460.10:FF:000033">
    <property type="entry name" value="Poly A polymerase head domain protein"/>
    <property type="match status" value="1"/>
</dbReference>
<keyword evidence="10 11" id="KW-0694">RNA-binding</keyword>
<dbReference type="Pfam" id="PF01743">
    <property type="entry name" value="PolyA_pol"/>
    <property type="match status" value="1"/>
</dbReference>
<feature type="domain" description="HD" evidence="13">
    <location>
        <begin position="254"/>
        <end position="351"/>
    </location>
</feature>
<keyword evidence="4" id="KW-0548">Nucleotidyltransferase</keyword>
<dbReference type="Gene3D" id="3.30.460.10">
    <property type="entry name" value="Beta Polymerase, domain 2"/>
    <property type="match status" value="1"/>
</dbReference>
<keyword evidence="8" id="KW-0067">ATP-binding</keyword>
<evidence type="ECO:0000256" key="7">
    <source>
        <dbReference type="ARBA" id="ARBA00022800"/>
    </source>
</evidence>
<feature type="domain" description="tRNA nucleotidyltransferase/poly(A) polymerase RNA and SrmB- binding" evidence="14">
    <location>
        <begin position="177"/>
        <end position="238"/>
    </location>
</feature>
<dbReference type="SUPFAM" id="SSF81891">
    <property type="entry name" value="Poly A polymerase C-terminal region-like"/>
    <property type="match status" value="1"/>
</dbReference>
<evidence type="ECO:0000256" key="8">
    <source>
        <dbReference type="ARBA" id="ARBA00022840"/>
    </source>
</evidence>
<dbReference type="EMBL" id="SJSK01000008">
    <property type="protein sequence ID" value="TCC87013.1"/>
    <property type="molecule type" value="Genomic_DNA"/>
</dbReference>
<dbReference type="InterPro" id="IPR043519">
    <property type="entry name" value="NT_sf"/>
</dbReference>